<dbReference type="PANTHER" id="PTHR24346">
    <property type="entry name" value="MAP/MICROTUBULE AFFINITY-REGULATING KINASE"/>
    <property type="match status" value="1"/>
</dbReference>
<dbReference type="SMART" id="SM00220">
    <property type="entry name" value="S_TKc"/>
    <property type="match status" value="1"/>
</dbReference>
<dbReference type="Pfam" id="PF00069">
    <property type="entry name" value="Pkinase"/>
    <property type="match status" value="1"/>
</dbReference>
<dbReference type="SUPFAM" id="SSF56112">
    <property type="entry name" value="Protein kinase-like (PK-like)"/>
    <property type="match status" value="1"/>
</dbReference>
<keyword evidence="4" id="KW-0547">Nucleotide-binding</keyword>
<dbReference type="AlphaFoldDB" id="A0A5C3KTF2"/>
<comment type="similarity">
    <text evidence="1">Belongs to the protein kinase superfamily. CAMK Ser/Thr protein kinase family. NIM1 subfamily.</text>
</comment>
<keyword evidence="9" id="KW-1185">Reference proteome</keyword>
<keyword evidence="2" id="KW-0723">Serine/threonine-protein kinase</keyword>
<keyword evidence="5 8" id="KW-0418">Kinase</keyword>
<evidence type="ECO:0000256" key="3">
    <source>
        <dbReference type="ARBA" id="ARBA00022679"/>
    </source>
</evidence>
<dbReference type="GO" id="GO:0005524">
    <property type="term" value="F:ATP binding"/>
    <property type="evidence" value="ECO:0007669"/>
    <property type="project" value="UniProtKB-KW"/>
</dbReference>
<dbReference type="Gene3D" id="1.10.510.10">
    <property type="entry name" value="Transferase(Phosphotransferase) domain 1"/>
    <property type="match status" value="1"/>
</dbReference>
<dbReference type="GO" id="GO:0035556">
    <property type="term" value="P:intracellular signal transduction"/>
    <property type="evidence" value="ECO:0007669"/>
    <property type="project" value="TreeGrafter"/>
</dbReference>
<evidence type="ECO:0000313" key="8">
    <source>
        <dbReference type="EMBL" id="TFK23830.1"/>
    </source>
</evidence>
<evidence type="ECO:0000313" key="9">
    <source>
        <dbReference type="Proteomes" id="UP000307440"/>
    </source>
</evidence>
<keyword evidence="6" id="KW-0067">ATP-binding</keyword>
<dbReference type="PROSITE" id="PS50011">
    <property type="entry name" value="PROTEIN_KINASE_DOM"/>
    <property type="match status" value="1"/>
</dbReference>
<dbReference type="InterPro" id="IPR000719">
    <property type="entry name" value="Prot_kinase_dom"/>
</dbReference>
<evidence type="ECO:0000256" key="5">
    <source>
        <dbReference type="ARBA" id="ARBA00022777"/>
    </source>
</evidence>
<dbReference type="EMBL" id="ML210211">
    <property type="protein sequence ID" value="TFK23830.1"/>
    <property type="molecule type" value="Genomic_DNA"/>
</dbReference>
<evidence type="ECO:0000259" key="7">
    <source>
        <dbReference type="PROSITE" id="PS50011"/>
    </source>
</evidence>
<dbReference type="InterPro" id="IPR011009">
    <property type="entry name" value="Kinase-like_dom_sf"/>
</dbReference>
<evidence type="ECO:0000256" key="6">
    <source>
        <dbReference type="ARBA" id="ARBA00022840"/>
    </source>
</evidence>
<dbReference type="GO" id="GO:0004674">
    <property type="term" value="F:protein serine/threonine kinase activity"/>
    <property type="evidence" value="ECO:0007669"/>
    <property type="project" value="UniProtKB-KW"/>
</dbReference>
<name>A0A5C3KTF2_COPMA</name>
<evidence type="ECO:0000256" key="4">
    <source>
        <dbReference type="ARBA" id="ARBA00022741"/>
    </source>
</evidence>
<evidence type="ECO:0000256" key="1">
    <source>
        <dbReference type="ARBA" id="ARBA00010791"/>
    </source>
</evidence>
<dbReference type="OrthoDB" id="541276at2759"/>
<keyword evidence="3" id="KW-0808">Transferase</keyword>
<organism evidence="8 9">
    <name type="scientific">Coprinopsis marcescibilis</name>
    <name type="common">Agaric fungus</name>
    <name type="synonym">Psathyrella marcescibilis</name>
    <dbReference type="NCBI Taxonomy" id="230819"/>
    <lineage>
        <taxon>Eukaryota</taxon>
        <taxon>Fungi</taxon>
        <taxon>Dikarya</taxon>
        <taxon>Basidiomycota</taxon>
        <taxon>Agaricomycotina</taxon>
        <taxon>Agaricomycetes</taxon>
        <taxon>Agaricomycetidae</taxon>
        <taxon>Agaricales</taxon>
        <taxon>Agaricineae</taxon>
        <taxon>Psathyrellaceae</taxon>
        <taxon>Coprinopsis</taxon>
    </lineage>
</organism>
<sequence>MPQASSPVIHPPIGTLIDGDSLELVEVLSAGQGSVVYRAVDTRRTPRLRSYAVKCLITSGHRSARQRQAHIREITLHQLASAHPGVVTLYRVIEQYSHTYIITDYADSHDLFAQIVHDCRYLGRDDLTKVIFLQLLDAVEYCHSLCIYHQNLTLQSIVCHDDGLRVSITDFSHATTDKLSNKFCTDSDYHISPEWQGGAFAPGGRYSPMFNDIWSLGIILLNITTGRSPWNSATLDDPNFQAYLRDPYGFLPTVVPISSEFNEVLVRMLEVDWRERMKLRDIRHSIEELTTF</sequence>
<reference evidence="8 9" key="1">
    <citation type="journal article" date="2019" name="Nat. Ecol. Evol.">
        <title>Megaphylogeny resolves global patterns of mushroom evolution.</title>
        <authorList>
            <person name="Varga T."/>
            <person name="Krizsan K."/>
            <person name="Foldi C."/>
            <person name="Dima B."/>
            <person name="Sanchez-Garcia M."/>
            <person name="Sanchez-Ramirez S."/>
            <person name="Szollosi G.J."/>
            <person name="Szarkandi J.G."/>
            <person name="Papp V."/>
            <person name="Albert L."/>
            <person name="Andreopoulos W."/>
            <person name="Angelini C."/>
            <person name="Antonin V."/>
            <person name="Barry K.W."/>
            <person name="Bougher N.L."/>
            <person name="Buchanan P."/>
            <person name="Buyck B."/>
            <person name="Bense V."/>
            <person name="Catcheside P."/>
            <person name="Chovatia M."/>
            <person name="Cooper J."/>
            <person name="Damon W."/>
            <person name="Desjardin D."/>
            <person name="Finy P."/>
            <person name="Geml J."/>
            <person name="Haridas S."/>
            <person name="Hughes K."/>
            <person name="Justo A."/>
            <person name="Karasinski D."/>
            <person name="Kautmanova I."/>
            <person name="Kiss B."/>
            <person name="Kocsube S."/>
            <person name="Kotiranta H."/>
            <person name="LaButti K.M."/>
            <person name="Lechner B.E."/>
            <person name="Liimatainen K."/>
            <person name="Lipzen A."/>
            <person name="Lukacs Z."/>
            <person name="Mihaltcheva S."/>
            <person name="Morgado L.N."/>
            <person name="Niskanen T."/>
            <person name="Noordeloos M.E."/>
            <person name="Ohm R.A."/>
            <person name="Ortiz-Santana B."/>
            <person name="Ovrebo C."/>
            <person name="Racz N."/>
            <person name="Riley R."/>
            <person name="Savchenko A."/>
            <person name="Shiryaev A."/>
            <person name="Soop K."/>
            <person name="Spirin V."/>
            <person name="Szebenyi C."/>
            <person name="Tomsovsky M."/>
            <person name="Tulloss R.E."/>
            <person name="Uehling J."/>
            <person name="Grigoriev I.V."/>
            <person name="Vagvolgyi C."/>
            <person name="Papp T."/>
            <person name="Martin F.M."/>
            <person name="Miettinen O."/>
            <person name="Hibbett D.S."/>
            <person name="Nagy L.G."/>
        </authorList>
    </citation>
    <scope>NUCLEOTIDE SEQUENCE [LARGE SCALE GENOMIC DNA]</scope>
    <source>
        <strain evidence="8 9">CBS 121175</strain>
    </source>
</reference>
<proteinExistence type="inferred from homology"/>
<dbReference type="STRING" id="230819.A0A5C3KTF2"/>
<dbReference type="GO" id="GO:0005737">
    <property type="term" value="C:cytoplasm"/>
    <property type="evidence" value="ECO:0007669"/>
    <property type="project" value="TreeGrafter"/>
</dbReference>
<gene>
    <name evidence="8" type="ORF">FA15DRAFT_593535</name>
</gene>
<dbReference type="PANTHER" id="PTHR24346:SF82">
    <property type="entry name" value="KP78A-RELATED"/>
    <property type="match status" value="1"/>
</dbReference>
<evidence type="ECO:0000256" key="2">
    <source>
        <dbReference type="ARBA" id="ARBA00022527"/>
    </source>
</evidence>
<feature type="non-terminal residue" evidence="8">
    <location>
        <position position="292"/>
    </location>
</feature>
<dbReference type="Proteomes" id="UP000307440">
    <property type="component" value="Unassembled WGS sequence"/>
</dbReference>
<accession>A0A5C3KTF2</accession>
<dbReference type="GO" id="GO:0000226">
    <property type="term" value="P:microtubule cytoskeleton organization"/>
    <property type="evidence" value="ECO:0007669"/>
    <property type="project" value="TreeGrafter"/>
</dbReference>
<protein>
    <submittedName>
        <fullName evidence="8">Kinase-like protein</fullName>
    </submittedName>
</protein>
<feature type="domain" description="Protein kinase" evidence="7">
    <location>
        <begin position="22"/>
        <end position="287"/>
    </location>
</feature>